<dbReference type="AlphaFoldDB" id="A0A3N0AZ99"/>
<comment type="caution">
    <text evidence="4">Lacks conserved residue(s) required for the propagation of feature annotation.</text>
</comment>
<dbReference type="PANTHER" id="PTHR43591">
    <property type="entry name" value="METHYLTRANSFERASE"/>
    <property type="match status" value="1"/>
</dbReference>
<feature type="region of interest" description="Disordered" evidence="5">
    <location>
        <begin position="1"/>
        <end position="31"/>
    </location>
</feature>
<dbReference type="GO" id="GO:0008425">
    <property type="term" value="F:2-methoxy-6-polyprenyl-1,4-benzoquinol methyltransferase activity"/>
    <property type="evidence" value="ECO:0007669"/>
    <property type="project" value="TreeGrafter"/>
</dbReference>
<comment type="catalytic activity">
    <reaction evidence="4">
        <text>a 2-demethylmenaquinol + S-adenosyl-L-methionine = a menaquinol + S-adenosyl-L-homocysteine + H(+)</text>
        <dbReference type="Rhea" id="RHEA:42640"/>
        <dbReference type="Rhea" id="RHEA-COMP:9539"/>
        <dbReference type="Rhea" id="RHEA-COMP:9563"/>
        <dbReference type="ChEBI" id="CHEBI:15378"/>
        <dbReference type="ChEBI" id="CHEBI:18151"/>
        <dbReference type="ChEBI" id="CHEBI:55437"/>
        <dbReference type="ChEBI" id="CHEBI:57856"/>
        <dbReference type="ChEBI" id="CHEBI:59789"/>
        <dbReference type="EC" id="2.1.1.163"/>
    </reaction>
</comment>
<gene>
    <name evidence="4" type="primary">menG</name>
    <name evidence="6" type="ORF">DMP06_05610</name>
</gene>
<dbReference type="Pfam" id="PF01209">
    <property type="entry name" value="Ubie_methyltran"/>
    <property type="match status" value="1"/>
</dbReference>
<sequence>MTTSLSNGTDTNETNAQTNAATPAASEKTSGEYLREAAKASVAGDAPNDIHAGHTVVDTATGQEASAAVSEDRVKEIFGAIAKKYDRFNAASSFGLYKRWLRATTDAAALTPESNLLDLAGGTGDVSYTAARRTPPAHIQLTDFVPEMLDVARDRARRGAACGVPVDFDVVDAQNIPYEDNSYDSITMAYGIRNIPDREQALAETYRVLKPGGTFACLEFSTPPNPLWRGLYYMYLKTMIPFWGKLFTGDAKGFVYLANSIRAFPDQKTFAGMLEATGFVDVSWKNLAGGIVAVHTAHKRA</sequence>
<dbReference type="InterPro" id="IPR029063">
    <property type="entry name" value="SAM-dependent_MTases_sf"/>
</dbReference>
<dbReference type="PANTHER" id="PTHR43591:SF24">
    <property type="entry name" value="2-METHOXY-6-POLYPRENYL-1,4-BENZOQUINOL METHYLASE, MITOCHONDRIAL"/>
    <property type="match status" value="1"/>
</dbReference>
<evidence type="ECO:0000256" key="4">
    <source>
        <dbReference type="HAMAP-Rule" id="MF_01813"/>
    </source>
</evidence>
<feature type="binding site" evidence="4">
    <location>
        <position position="143"/>
    </location>
    <ligand>
        <name>S-adenosyl-L-methionine</name>
        <dbReference type="ChEBI" id="CHEBI:59789"/>
    </ligand>
</feature>
<reference evidence="7" key="1">
    <citation type="submission" date="2018-05" db="EMBL/GenBank/DDBJ databases">
        <title>Genome Sequencing of selected type strains of the family Eggerthellaceae.</title>
        <authorList>
            <person name="Danylec N."/>
            <person name="Stoll D.A."/>
            <person name="Doetsch A."/>
            <person name="Huch M."/>
        </authorList>
    </citation>
    <scope>NUCLEOTIDE SEQUENCE [LARGE SCALE GENOMIC DNA]</scope>
    <source>
        <strain evidence="7">DSM 24851</strain>
    </source>
</reference>
<comment type="similarity">
    <text evidence="4">Belongs to the class I-like SAM-binding methyltransferase superfamily. MenG/UbiE family.</text>
</comment>
<dbReference type="GO" id="GO:0009234">
    <property type="term" value="P:menaquinone biosynthetic process"/>
    <property type="evidence" value="ECO:0007669"/>
    <property type="project" value="UniProtKB-UniRule"/>
</dbReference>
<feature type="binding site" evidence="4">
    <location>
        <position position="123"/>
    </location>
    <ligand>
        <name>S-adenosyl-L-methionine</name>
        <dbReference type="ChEBI" id="CHEBI:59789"/>
    </ligand>
</feature>
<dbReference type="InterPro" id="IPR023576">
    <property type="entry name" value="UbiE/COQ5_MeTrFase_CS"/>
</dbReference>
<proteinExistence type="inferred from homology"/>
<evidence type="ECO:0000256" key="1">
    <source>
        <dbReference type="ARBA" id="ARBA00022603"/>
    </source>
</evidence>
<name>A0A3N0AZ99_9ACTN</name>
<dbReference type="InterPro" id="IPR004033">
    <property type="entry name" value="UbiE/COQ5_MeTrFase"/>
</dbReference>
<dbReference type="UniPathway" id="UPA00079">
    <property type="reaction ID" value="UER00169"/>
</dbReference>
<dbReference type="NCBIfam" id="TIGR01934">
    <property type="entry name" value="MenG_MenH_UbiE"/>
    <property type="match status" value="1"/>
</dbReference>
<evidence type="ECO:0000256" key="5">
    <source>
        <dbReference type="SAM" id="MobiDB-lite"/>
    </source>
</evidence>
<protein>
    <recommendedName>
        <fullName evidence="4">Demethylmenaquinone methyltransferase</fullName>
        <ecNumber evidence="4">2.1.1.163</ecNumber>
    </recommendedName>
</protein>
<keyword evidence="3 4" id="KW-0949">S-adenosyl-L-methionine</keyword>
<keyword evidence="4" id="KW-0474">Menaquinone biosynthesis</keyword>
<dbReference type="Proteomes" id="UP000269591">
    <property type="component" value="Unassembled WGS sequence"/>
</dbReference>
<evidence type="ECO:0000313" key="7">
    <source>
        <dbReference type="Proteomes" id="UP000269591"/>
    </source>
</evidence>
<comment type="function">
    <text evidence="4">Methyltransferase required for the conversion of demethylmenaquinol (DMKH2) to menaquinol (MKH2).</text>
</comment>
<comment type="caution">
    <text evidence="6">The sequence shown here is derived from an EMBL/GenBank/DDBJ whole genome shotgun (WGS) entry which is preliminary data.</text>
</comment>
<dbReference type="RefSeq" id="WP_123208765.1">
    <property type="nucleotide sequence ID" value="NZ_JBHTHO010000023.1"/>
</dbReference>
<dbReference type="HAMAP" id="MF_01813">
    <property type="entry name" value="MenG_UbiE_methyltr"/>
    <property type="match status" value="1"/>
</dbReference>
<evidence type="ECO:0000256" key="2">
    <source>
        <dbReference type="ARBA" id="ARBA00022679"/>
    </source>
</evidence>
<keyword evidence="2 4" id="KW-0808">Transferase</keyword>
<dbReference type="EC" id="2.1.1.163" evidence="4"/>
<feature type="binding site" evidence="4">
    <location>
        <begin position="172"/>
        <end position="173"/>
    </location>
    <ligand>
        <name>S-adenosyl-L-methionine</name>
        <dbReference type="ChEBI" id="CHEBI:59789"/>
    </ligand>
</feature>
<dbReference type="OrthoDB" id="9808140at2"/>
<evidence type="ECO:0000313" key="6">
    <source>
        <dbReference type="EMBL" id="RNL40215.1"/>
    </source>
</evidence>
<organism evidence="6 7">
    <name type="scientific">Slackia equolifaciens</name>
    <dbReference type="NCBI Taxonomy" id="498718"/>
    <lineage>
        <taxon>Bacteria</taxon>
        <taxon>Bacillati</taxon>
        <taxon>Actinomycetota</taxon>
        <taxon>Coriobacteriia</taxon>
        <taxon>Eggerthellales</taxon>
        <taxon>Eggerthellaceae</taxon>
        <taxon>Slackia</taxon>
    </lineage>
</organism>
<dbReference type="SUPFAM" id="SSF53335">
    <property type="entry name" value="S-adenosyl-L-methionine-dependent methyltransferases"/>
    <property type="match status" value="1"/>
</dbReference>
<keyword evidence="1 4" id="KW-0489">Methyltransferase</keyword>
<feature type="compositionally biased region" description="Low complexity" evidence="5">
    <location>
        <begin position="9"/>
        <end position="25"/>
    </location>
</feature>
<keyword evidence="6" id="KW-0830">Ubiquinone</keyword>
<dbReference type="CDD" id="cd02440">
    <property type="entry name" value="AdoMet_MTases"/>
    <property type="match status" value="1"/>
</dbReference>
<dbReference type="PROSITE" id="PS51608">
    <property type="entry name" value="SAM_MT_UBIE"/>
    <property type="match status" value="1"/>
</dbReference>
<evidence type="ECO:0000256" key="3">
    <source>
        <dbReference type="ARBA" id="ARBA00022691"/>
    </source>
</evidence>
<dbReference type="PROSITE" id="PS01184">
    <property type="entry name" value="UBIE_2"/>
    <property type="match status" value="1"/>
</dbReference>
<dbReference type="Gene3D" id="3.40.50.150">
    <property type="entry name" value="Vaccinia Virus protein VP39"/>
    <property type="match status" value="1"/>
</dbReference>
<accession>A0A3N0AZ99</accession>
<dbReference type="GO" id="GO:0043770">
    <property type="term" value="F:demethylmenaquinone methyltransferase activity"/>
    <property type="evidence" value="ECO:0007669"/>
    <property type="project" value="UniProtKB-UniRule"/>
</dbReference>
<dbReference type="GO" id="GO:0032259">
    <property type="term" value="P:methylation"/>
    <property type="evidence" value="ECO:0007669"/>
    <property type="project" value="UniProtKB-KW"/>
</dbReference>
<comment type="pathway">
    <text evidence="4">Quinol/quinone metabolism; menaquinone biosynthesis; menaquinol from 1,4-dihydroxy-2-naphthoate: step 2/2.</text>
</comment>
<keyword evidence="7" id="KW-1185">Reference proteome</keyword>
<dbReference type="EMBL" id="QIBX01000008">
    <property type="protein sequence ID" value="RNL40215.1"/>
    <property type="molecule type" value="Genomic_DNA"/>
</dbReference>